<dbReference type="InterPro" id="IPR001509">
    <property type="entry name" value="Epimerase_deHydtase"/>
</dbReference>
<dbReference type="Proteomes" id="UP001561046">
    <property type="component" value="Unassembled WGS sequence"/>
</dbReference>
<dbReference type="PANTHER" id="PTHR48079">
    <property type="entry name" value="PROTEIN YEEZ"/>
    <property type="match status" value="1"/>
</dbReference>
<evidence type="ECO:0000313" key="3">
    <source>
        <dbReference type="Proteomes" id="UP001561046"/>
    </source>
</evidence>
<dbReference type="PANTHER" id="PTHR48079:SF6">
    <property type="entry name" value="NAD(P)-BINDING DOMAIN-CONTAINING PROTEIN-RELATED"/>
    <property type="match status" value="1"/>
</dbReference>
<evidence type="ECO:0000259" key="1">
    <source>
        <dbReference type="Pfam" id="PF01370"/>
    </source>
</evidence>
<dbReference type="SUPFAM" id="SSF51735">
    <property type="entry name" value="NAD(P)-binding Rossmann-fold domains"/>
    <property type="match status" value="1"/>
</dbReference>
<sequence length="337" mass="36718">MAGTSAALVLGATGGIGGEMARQLRDAGWEVRALKRGLMEAEVRRDGMTWLRGDAMNRDEVMRAARGCSVIVHAVNPPGYRRWPQLVLPMIDNTVAAAIAERATIVLPGTVYNYGPDAFPLLSEDSPQHPVTRKGAIRVELERRLQSATDQGARAIVVRAGDFFGPQAASSWFSQALVQPGKPVAAIGLPGTRGIGHQWAYLPDVARAMLELLACSDRLEAFSTFHMAGHWDDDGMRVAAAIGRAVARHGGPEPRLRAFPWWLVSLASPFAATLRELLEMRYLWQTPVRMCNDRLVEVLGREPLTPLDNAIEATLQGLGCLPFMAMKQAPGRPLSRT</sequence>
<dbReference type="RefSeq" id="WP_369339430.1">
    <property type="nucleotide sequence ID" value="NZ_JBFYGN010000019.1"/>
</dbReference>
<dbReference type="Pfam" id="PF01370">
    <property type="entry name" value="Epimerase"/>
    <property type="match status" value="1"/>
</dbReference>
<gene>
    <name evidence="2" type="ORF">AB6724_15500</name>
</gene>
<protein>
    <submittedName>
        <fullName evidence="2">NAD-dependent epimerase/dehydratase family protein</fullName>
    </submittedName>
</protein>
<feature type="domain" description="NAD-dependent epimerase/dehydratase" evidence="1">
    <location>
        <begin position="7"/>
        <end position="218"/>
    </location>
</feature>
<accession>A0ABV3ZZB8</accession>
<dbReference type="InterPro" id="IPR051783">
    <property type="entry name" value="NAD(P)-dependent_oxidoreduct"/>
</dbReference>
<dbReference type="Gene3D" id="3.40.50.720">
    <property type="entry name" value="NAD(P)-binding Rossmann-like Domain"/>
    <property type="match status" value="1"/>
</dbReference>
<keyword evidence="3" id="KW-1185">Reference proteome</keyword>
<dbReference type="InterPro" id="IPR036291">
    <property type="entry name" value="NAD(P)-bd_dom_sf"/>
</dbReference>
<comment type="caution">
    <text evidence="2">The sequence shown here is derived from an EMBL/GenBank/DDBJ whole genome shotgun (WGS) entry which is preliminary data.</text>
</comment>
<reference evidence="2 3" key="1">
    <citation type="journal article" date="2013" name="Int. J. Syst. Evol. Microbiol.">
        <title>Comamonas guangdongensis sp. nov., isolated from subterranean forest sediment, and emended description of the genus Comamonas.</title>
        <authorList>
            <person name="Zhang J."/>
            <person name="Wang Y."/>
            <person name="Zhou S."/>
            <person name="Wu C."/>
            <person name="He J."/>
            <person name="Li F."/>
        </authorList>
    </citation>
    <scope>NUCLEOTIDE SEQUENCE [LARGE SCALE GENOMIC DNA]</scope>
    <source>
        <strain evidence="2 3">CCTCC AB2011133</strain>
    </source>
</reference>
<name>A0ABV3ZZB8_9BURK</name>
<dbReference type="EMBL" id="JBFYGN010000019">
    <property type="protein sequence ID" value="MEX8194244.1"/>
    <property type="molecule type" value="Genomic_DNA"/>
</dbReference>
<organism evidence="2 3">
    <name type="scientific">Comamonas guangdongensis</name>
    <dbReference type="NCBI Taxonomy" id="510515"/>
    <lineage>
        <taxon>Bacteria</taxon>
        <taxon>Pseudomonadati</taxon>
        <taxon>Pseudomonadota</taxon>
        <taxon>Betaproteobacteria</taxon>
        <taxon>Burkholderiales</taxon>
        <taxon>Comamonadaceae</taxon>
        <taxon>Comamonas</taxon>
    </lineage>
</organism>
<evidence type="ECO:0000313" key="2">
    <source>
        <dbReference type="EMBL" id="MEX8194244.1"/>
    </source>
</evidence>
<proteinExistence type="predicted"/>